<feature type="domain" description="Cell division protein A C-terminal" evidence="4">
    <location>
        <begin position="279"/>
        <end position="320"/>
    </location>
</feature>
<feature type="compositionally biased region" description="Polar residues" evidence="1">
    <location>
        <begin position="160"/>
        <end position="175"/>
    </location>
</feature>
<feature type="transmembrane region" description="Helical" evidence="2">
    <location>
        <begin position="124"/>
        <end position="147"/>
    </location>
</feature>
<feature type="region of interest" description="Disordered" evidence="1">
    <location>
        <begin position="157"/>
        <end position="271"/>
    </location>
</feature>
<dbReference type="Pfam" id="PF23601">
    <property type="entry name" value="CdpA_C"/>
    <property type="match status" value="1"/>
</dbReference>
<evidence type="ECO:0000259" key="3">
    <source>
        <dbReference type="Pfam" id="PF23600"/>
    </source>
</evidence>
<feature type="transmembrane region" description="Helical" evidence="2">
    <location>
        <begin position="20"/>
        <end position="40"/>
    </location>
</feature>
<feature type="compositionally biased region" description="Polar residues" evidence="1">
    <location>
        <begin position="190"/>
        <end position="231"/>
    </location>
</feature>
<name>A0A0K1YBJ1_9EURY</name>
<feature type="transmembrane region" description="Helical" evidence="2">
    <location>
        <begin position="87"/>
        <end position="104"/>
    </location>
</feature>
<evidence type="ECO:0000259" key="4">
    <source>
        <dbReference type="Pfam" id="PF23601"/>
    </source>
</evidence>
<dbReference type="Pfam" id="PF23600">
    <property type="entry name" value="CdpA_N"/>
    <property type="match status" value="1"/>
</dbReference>
<keyword evidence="2" id="KW-0472">Membrane</keyword>
<dbReference type="InterPro" id="IPR055564">
    <property type="entry name" value="CdpA_C"/>
</dbReference>
<reference evidence="5" key="1">
    <citation type="journal article" date="2015" name="BMC Genomics">
        <title>Diversity of the cell-wall associated genomic island of the archaeon Haloquadratum walsbyi.</title>
        <authorList>
            <person name="Martin-Cuadrado A.B."/>
            <person name="Pasic L."/>
            <person name="Rodriguez-Valera F."/>
        </authorList>
    </citation>
    <scope>NUCLEOTIDE SEQUENCE</scope>
</reference>
<feature type="compositionally biased region" description="Low complexity" evidence="1">
    <location>
        <begin position="245"/>
        <end position="258"/>
    </location>
</feature>
<keyword evidence="2" id="KW-1133">Transmembrane helix</keyword>
<feature type="transmembrane region" description="Helical" evidence="2">
    <location>
        <begin position="60"/>
        <end position="80"/>
    </location>
</feature>
<evidence type="ECO:0000256" key="1">
    <source>
        <dbReference type="SAM" id="MobiDB-lite"/>
    </source>
</evidence>
<proteinExistence type="predicted"/>
<keyword evidence="2" id="KW-0812">Transmembrane</keyword>
<sequence length="322" mass="33858">MTSLAETYNSTKGGPSLRRLTFGLTLFLMGSMLVVSGIGVTTTQLLYGTDPAALTAKRQLGGVLAGVGVPAVLVGVFAILPSARLTKAAAAVGTGISLMGVLLFDHAYPCQWSGAVCGAGKPDLTLLTVAVFSFGTMVTFWCLFIGVTNLRATDAESDPFESSQNASAGNQSDATSGAFGLFTTSRDETNTTPTSDGGTEAESITSPFDPTAASESSESPRSTQTNASPHSNPREQRSEPSPVQSKRPSPTPRSSSARTHPENEKNTWRSADVDASLGDQYCGNCAHFEYVKTDSGIEPYCAAHDELMDDMVPCEEWASRTD</sequence>
<evidence type="ECO:0000256" key="2">
    <source>
        <dbReference type="SAM" id="Phobius"/>
    </source>
</evidence>
<feature type="domain" description="Cell division protein A N-terminal" evidence="3">
    <location>
        <begin position="2"/>
        <end position="153"/>
    </location>
</feature>
<protein>
    <submittedName>
        <fullName evidence="5">Uncharacterized protein</fullName>
    </submittedName>
</protein>
<dbReference type="EMBL" id="KT322176">
    <property type="protein sequence ID" value="AKY04288.1"/>
    <property type="molecule type" value="Genomic_DNA"/>
</dbReference>
<dbReference type="AlphaFoldDB" id="A0A0K1YBJ1"/>
<accession>A0A0K1YBJ1</accession>
<evidence type="ECO:0000313" key="5">
    <source>
        <dbReference type="EMBL" id="AKY04288.1"/>
    </source>
</evidence>
<dbReference type="InterPro" id="IPR055563">
    <property type="entry name" value="CdpA_N"/>
</dbReference>
<organism evidence="5">
    <name type="scientific">uncultured haloarchaeon</name>
    <dbReference type="NCBI Taxonomy" id="160804"/>
    <lineage>
        <taxon>Archaea</taxon>
        <taxon>Methanobacteriati</taxon>
        <taxon>Methanobacteriota</taxon>
        <taxon>Stenosarchaea group</taxon>
        <taxon>Halobacteria</taxon>
        <taxon>Halobacteriales</taxon>
        <taxon>Halobacteriaceae</taxon>
        <taxon>environmental samples</taxon>
    </lineage>
</organism>